<dbReference type="EMBL" id="JACSCY010000008">
    <property type="protein sequence ID" value="MBC6611645.1"/>
    <property type="molecule type" value="Genomic_DNA"/>
</dbReference>
<sequence length="204" mass="22783">MVKKILTWLFTRYSFQDLIKQLDDEKSVLNCNKSVLNKGAVFYPEAVIDNISNKPEKIRIGKGTHIRGMISIFKYGGEVEIGENCYIGHGSRIWSGDKIVIGNNVLISHNVNIMDTNSHELYSVERAERYTALVETGHWENKGNINTSPIVIEDYVWINFNAIILKGVRIGRGAIIAAGSVVTKDVPDYAVVAGNPARILKYTT</sequence>
<reference evidence="3 4" key="1">
    <citation type="submission" date="2020-08" db="EMBL/GenBank/DDBJ databases">
        <title>Hymenobacter sp.</title>
        <authorList>
            <person name="Kim M.K."/>
        </authorList>
    </citation>
    <scope>NUCLEOTIDE SEQUENCE [LARGE SCALE GENOMIC DNA]</scope>
    <source>
        <strain evidence="3 4">BT507</strain>
    </source>
</reference>
<evidence type="ECO:0000256" key="2">
    <source>
        <dbReference type="ARBA" id="ARBA00022679"/>
    </source>
</evidence>
<organism evidence="3 4">
    <name type="scientific">Hymenobacter citatus</name>
    <dbReference type="NCBI Taxonomy" id="2763506"/>
    <lineage>
        <taxon>Bacteria</taxon>
        <taxon>Pseudomonadati</taxon>
        <taxon>Bacteroidota</taxon>
        <taxon>Cytophagia</taxon>
        <taxon>Cytophagales</taxon>
        <taxon>Hymenobacteraceae</taxon>
        <taxon>Hymenobacter</taxon>
    </lineage>
</organism>
<dbReference type="Pfam" id="PF14602">
    <property type="entry name" value="Hexapep_2"/>
    <property type="match status" value="1"/>
</dbReference>
<dbReference type="InterPro" id="IPR001451">
    <property type="entry name" value="Hexapep"/>
</dbReference>
<dbReference type="RefSeq" id="WP_187319924.1">
    <property type="nucleotide sequence ID" value="NZ_JACSCY010000008.1"/>
</dbReference>
<proteinExistence type="inferred from homology"/>
<accession>A0ABR7MKN2</accession>
<dbReference type="GO" id="GO:0016746">
    <property type="term" value="F:acyltransferase activity"/>
    <property type="evidence" value="ECO:0007669"/>
    <property type="project" value="UniProtKB-KW"/>
</dbReference>
<dbReference type="Pfam" id="PF00132">
    <property type="entry name" value="Hexapep"/>
    <property type="match status" value="1"/>
</dbReference>
<comment type="similarity">
    <text evidence="1">Belongs to the transferase hexapeptide repeat family.</text>
</comment>
<dbReference type="Gene3D" id="2.160.10.10">
    <property type="entry name" value="Hexapeptide repeat proteins"/>
    <property type="match status" value="1"/>
</dbReference>
<keyword evidence="3" id="KW-0012">Acyltransferase</keyword>
<evidence type="ECO:0000313" key="4">
    <source>
        <dbReference type="Proteomes" id="UP000622017"/>
    </source>
</evidence>
<dbReference type="SUPFAM" id="SSF51161">
    <property type="entry name" value="Trimeric LpxA-like enzymes"/>
    <property type="match status" value="1"/>
</dbReference>
<gene>
    <name evidence="3" type="ORF">H8B15_11965</name>
</gene>
<dbReference type="PANTHER" id="PTHR23416">
    <property type="entry name" value="SIALIC ACID SYNTHASE-RELATED"/>
    <property type="match status" value="1"/>
</dbReference>
<keyword evidence="2" id="KW-0808">Transferase</keyword>
<dbReference type="Proteomes" id="UP000622017">
    <property type="component" value="Unassembled WGS sequence"/>
</dbReference>
<keyword evidence="4" id="KW-1185">Reference proteome</keyword>
<protein>
    <submittedName>
        <fullName evidence="3">Acyltransferase</fullName>
    </submittedName>
</protein>
<dbReference type="InterPro" id="IPR011004">
    <property type="entry name" value="Trimer_LpxA-like_sf"/>
</dbReference>
<comment type="caution">
    <text evidence="3">The sequence shown here is derived from an EMBL/GenBank/DDBJ whole genome shotgun (WGS) entry which is preliminary data.</text>
</comment>
<evidence type="ECO:0000313" key="3">
    <source>
        <dbReference type="EMBL" id="MBC6611645.1"/>
    </source>
</evidence>
<name>A0ABR7MKN2_9BACT</name>
<evidence type="ECO:0000256" key="1">
    <source>
        <dbReference type="ARBA" id="ARBA00007274"/>
    </source>
</evidence>
<dbReference type="PANTHER" id="PTHR23416:SF23">
    <property type="entry name" value="ACETYLTRANSFERASE C18B11.09C-RELATED"/>
    <property type="match status" value="1"/>
</dbReference>
<dbReference type="CDD" id="cd04647">
    <property type="entry name" value="LbH_MAT_like"/>
    <property type="match status" value="1"/>
</dbReference>
<dbReference type="InterPro" id="IPR051159">
    <property type="entry name" value="Hexapeptide_acetyltransf"/>
</dbReference>